<dbReference type="Proteomes" id="UP000260823">
    <property type="component" value="Unassembled WGS sequence"/>
</dbReference>
<feature type="domain" description="Outer membrane protein beta-barrel" evidence="3">
    <location>
        <begin position="8"/>
        <end position="228"/>
    </location>
</feature>
<sequence>MILRKYILLAVVVCFAFAARAQGGFNYNQFGFGVSASAIRPFADLKKNYTDYSIAANLTYYYNPYVPIVLEFQTGKLRGGGDAVTDDKDTRKFNNNFKAVVLYINYGLGDAIDYDRSAFLNFVKNFYGGIGGGFILNNVKVNRYSLLQPDYKFPGKDKSVNFTVPLRIGYEIKIYDDLRYPKFGIDFGYQHNITFGEGLDGYADPTSKFKNNSPDQYRQFTVGLKYNFGSESSYYK</sequence>
<organism evidence="4 5">
    <name type="scientific">Mucilaginibacter terrenus</name>
    <dbReference type="NCBI Taxonomy" id="2482727"/>
    <lineage>
        <taxon>Bacteria</taxon>
        <taxon>Pseudomonadati</taxon>
        <taxon>Bacteroidota</taxon>
        <taxon>Sphingobacteriia</taxon>
        <taxon>Sphingobacteriales</taxon>
        <taxon>Sphingobacteriaceae</taxon>
        <taxon>Mucilaginibacter</taxon>
    </lineage>
</organism>
<comment type="caution">
    <text evidence="4">The sequence shown here is derived from an EMBL/GenBank/DDBJ whole genome shotgun (WGS) entry which is preliminary data.</text>
</comment>
<dbReference type="Pfam" id="PF13505">
    <property type="entry name" value="OMP_b-brl"/>
    <property type="match status" value="1"/>
</dbReference>
<evidence type="ECO:0000313" key="4">
    <source>
        <dbReference type="EMBL" id="RFZ82626.1"/>
    </source>
</evidence>
<gene>
    <name evidence="4" type="ORF">DYU05_10590</name>
</gene>
<keyword evidence="5" id="KW-1185">Reference proteome</keyword>
<keyword evidence="1 2" id="KW-0732">Signal</keyword>
<protein>
    <recommendedName>
        <fullName evidence="3">Outer membrane protein beta-barrel domain-containing protein</fullName>
    </recommendedName>
</protein>
<accession>A0A3E2NNN4</accession>
<evidence type="ECO:0000313" key="5">
    <source>
        <dbReference type="Proteomes" id="UP000260823"/>
    </source>
</evidence>
<reference evidence="4 5" key="1">
    <citation type="submission" date="2018-08" db="EMBL/GenBank/DDBJ databases">
        <title>Mucilaginibacter terrae sp. nov., isolated from manganese diggings.</title>
        <authorList>
            <person name="Huang Y."/>
            <person name="Zhou Z."/>
        </authorList>
    </citation>
    <scope>NUCLEOTIDE SEQUENCE [LARGE SCALE GENOMIC DNA]</scope>
    <source>
        <strain evidence="4 5">ZH6</strain>
    </source>
</reference>
<name>A0A3E2NNN4_9SPHI</name>
<dbReference type="EMBL" id="QWDE01000002">
    <property type="protein sequence ID" value="RFZ82626.1"/>
    <property type="molecule type" value="Genomic_DNA"/>
</dbReference>
<feature type="chain" id="PRO_5017680151" description="Outer membrane protein beta-barrel domain-containing protein" evidence="2">
    <location>
        <begin position="22"/>
        <end position="236"/>
    </location>
</feature>
<evidence type="ECO:0000256" key="2">
    <source>
        <dbReference type="SAM" id="SignalP"/>
    </source>
</evidence>
<dbReference type="OrthoDB" id="648040at2"/>
<evidence type="ECO:0000256" key="1">
    <source>
        <dbReference type="ARBA" id="ARBA00022729"/>
    </source>
</evidence>
<evidence type="ECO:0000259" key="3">
    <source>
        <dbReference type="Pfam" id="PF13505"/>
    </source>
</evidence>
<dbReference type="InterPro" id="IPR027385">
    <property type="entry name" value="Beta-barrel_OMP"/>
</dbReference>
<dbReference type="AlphaFoldDB" id="A0A3E2NNN4"/>
<proteinExistence type="predicted"/>
<feature type="signal peptide" evidence="2">
    <location>
        <begin position="1"/>
        <end position="21"/>
    </location>
</feature>